<reference evidence="1 2" key="1">
    <citation type="journal article" date="2010" name="Nature">
        <title>Genome sequence of the palaeopolyploid soybean.</title>
        <authorList>
            <person name="Schmutz J."/>
            <person name="Cannon S.B."/>
            <person name="Schlueter J."/>
            <person name="Ma J."/>
            <person name="Mitros T."/>
            <person name="Nelson W."/>
            <person name="Hyten D.L."/>
            <person name="Song Q."/>
            <person name="Thelen J.J."/>
            <person name="Cheng J."/>
            <person name="Xu D."/>
            <person name="Hellsten U."/>
            <person name="May G.D."/>
            <person name="Yu Y."/>
            <person name="Sakurai T."/>
            <person name="Umezawa T."/>
            <person name="Bhattacharyya M.K."/>
            <person name="Sandhu D."/>
            <person name="Valliyodan B."/>
            <person name="Lindquist E."/>
            <person name="Peto M."/>
            <person name="Grant D."/>
            <person name="Shu S."/>
            <person name="Goodstein D."/>
            <person name="Barry K."/>
            <person name="Futrell-Griggs M."/>
            <person name="Abernathy B."/>
            <person name="Du J."/>
            <person name="Tian Z."/>
            <person name="Zhu L."/>
            <person name="Gill N."/>
            <person name="Joshi T."/>
            <person name="Libault M."/>
            <person name="Sethuraman A."/>
            <person name="Zhang X.-C."/>
            <person name="Shinozaki K."/>
            <person name="Nguyen H.T."/>
            <person name="Wing R.A."/>
            <person name="Cregan P."/>
            <person name="Specht J."/>
            <person name="Grimwood J."/>
            <person name="Rokhsar D."/>
            <person name="Stacey G."/>
            <person name="Shoemaker R.C."/>
            <person name="Jackson S.A."/>
        </authorList>
    </citation>
    <scope>NUCLEOTIDE SEQUENCE</scope>
    <source>
        <strain evidence="2">cv. Williams 82</strain>
        <tissue evidence="1">Callus</tissue>
    </source>
</reference>
<reference evidence="1" key="3">
    <citation type="submission" date="2018-07" db="EMBL/GenBank/DDBJ databases">
        <title>WGS assembly of Glycine max.</title>
        <authorList>
            <person name="Schmutz J."/>
            <person name="Cannon S."/>
            <person name="Schlueter J."/>
            <person name="Ma J."/>
            <person name="Mitros T."/>
            <person name="Nelson W."/>
            <person name="Hyten D."/>
            <person name="Song Q."/>
            <person name="Thelen J."/>
            <person name="Cheng J."/>
            <person name="Xu D."/>
            <person name="Hellsten U."/>
            <person name="May G."/>
            <person name="Yu Y."/>
            <person name="Sakurai T."/>
            <person name="Umezawa T."/>
            <person name="Bhattacharyya M."/>
            <person name="Sandhu D."/>
            <person name="Valliyodan B."/>
            <person name="Lindquist E."/>
            <person name="Peto M."/>
            <person name="Grant D."/>
            <person name="Shu S."/>
            <person name="Goodstein D."/>
            <person name="Barry K."/>
            <person name="Futrell-Griggs M."/>
            <person name="Abernathy B."/>
            <person name="Du J."/>
            <person name="Tian Z."/>
            <person name="Zhu L."/>
            <person name="Gill N."/>
            <person name="Joshi T."/>
            <person name="Libault M."/>
            <person name="Sethuraman A."/>
            <person name="Zhang X."/>
            <person name="Shinozaki K."/>
            <person name="Nguyen H."/>
            <person name="Wing R."/>
            <person name="Cregan P."/>
            <person name="Specht J."/>
            <person name="Grimwood J."/>
            <person name="Rokhsar D."/>
            <person name="Stacey G."/>
            <person name="Shoemaker R."/>
            <person name="Jackson S."/>
        </authorList>
    </citation>
    <scope>NUCLEOTIDE SEQUENCE</scope>
    <source>
        <tissue evidence="1">Callus</tissue>
    </source>
</reference>
<reference evidence="2" key="2">
    <citation type="submission" date="2018-02" db="UniProtKB">
        <authorList>
            <consortium name="EnsemblPlants"/>
        </authorList>
    </citation>
    <scope>IDENTIFICATION</scope>
    <source>
        <strain evidence="2">Williams 82</strain>
    </source>
</reference>
<organism evidence="1">
    <name type="scientific">Glycine max</name>
    <name type="common">Soybean</name>
    <name type="synonym">Glycine hispida</name>
    <dbReference type="NCBI Taxonomy" id="3847"/>
    <lineage>
        <taxon>Eukaryota</taxon>
        <taxon>Viridiplantae</taxon>
        <taxon>Streptophyta</taxon>
        <taxon>Embryophyta</taxon>
        <taxon>Tracheophyta</taxon>
        <taxon>Spermatophyta</taxon>
        <taxon>Magnoliopsida</taxon>
        <taxon>eudicotyledons</taxon>
        <taxon>Gunneridae</taxon>
        <taxon>Pentapetalae</taxon>
        <taxon>rosids</taxon>
        <taxon>fabids</taxon>
        <taxon>Fabales</taxon>
        <taxon>Fabaceae</taxon>
        <taxon>Papilionoideae</taxon>
        <taxon>50 kb inversion clade</taxon>
        <taxon>NPAAA clade</taxon>
        <taxon>indigoferoid/millettioid clade</taxon>
        <taxon>Phaseoleae</taxon>
        <taxon>Glycine</taxon>
        <taxon>Glycine subgen. Soja</taxon>
    </lineage>
</organism>
<dbReference type="ExpressionAtlas" id="A0A0R0IAP6">
    <property type="expression patterns" value="baseline"/>
</dbReference>
<dbReference type="AlphaFoldDB" id="A0A0R0IAP6"/>
<dbReference type="EnsemblPlants" id="KRH39420">
    <property type="protein sequence ID" value="KRH39420"/>
    <property type="gene ID" value="GLYMA_09G197500"/>
</dbReference>
<evidence type="ECO:0000313" key="2">
    <source>
        <dbReference type="EnsemblPlants" id="KRH39420"/>
    </source>
</evidence>
<name>A0A0R0IAP6_SOYBN</name>
<dbReference type="Gramene" id="KRH39420">
    <property type="protein sequence ID" value="KRH39420"/>
    <property type="gene ID" value="GLYMA_09G197500"/>
</dbReference>
<accession>A0A0R0IAP6</accession>
<evidence type="ECO:0000313" key="3">
    <source>
        <dbReference type="Proteomes" id="UP000008827"/>
    </source>
</evidence>
<evidence type="ECO:0000313" key="1">
    <source>
        <dbReference type="EMBL" id="KRH39420.1"/>
    </source>
</evidence>
<gene>
    <name evidence="2" type="primary">LOC102661345</name>
    <name evidence="1" type="ORF">GLYMA_09G197500</name>
</gene>
<keyword evidence="3" id="KW-1185">Reference proteome</keyword>
<dbReference type="Proteomes" id="UP000008827">
    <property type="component" value="Chromosome 9"/>
</dbReference>
<sequence length="88" mass="10380">MYLTPTHPWGLTKFMKLFYRDCIELAEENKESMMRLEALTQEAQLQDEVYQAQLEEIQSLKEKLNWTKLPPNLWTSISGEEARNNSSN</sequence>
<dbReference type="EMBL" id="CM000842">
    <property type="protein sequence ID" value="KRH39420.1"/>
    <property type="molecule type" value="Genomic_DNA"/>
</dbReference>
<protein>
    <submittedName>
        <fullName evidence="1 2">Uncharacterized protein</fullName>
    </submittedName>
</protein>
<proteinExistence type="predicted"/>